<evidence type="ECO:0000256" key="1">
    <source>
        <dbReference type="SAM" id="Coils"/>
    </source>
</evidence>
<comment type="caution">
    <text evidence="4">The sequence shown here is derived from an EMBL/GenBank/DDBJ whole genome shotgun (WGS) entry which is preliminary data.</text>
</comment>
<feature type="region of interest" description="Disordered" evidence="2">
    <location>
        <begin position="218"/>
        <end position="286"/>
    </location>
</feature>
<dbReference type="GO" id="GO:0032807">
    <property type="term" value="C:DNA ligase IV complex"/>
    <property type="evidence" value="ECO:0007669"/>
    <property type="project" value="TreeGrafter"/>
</dbReference>
<gene>
    <name evidence="4" type="ORF">CcCBS67573_g02392</name>
</gene>
<organism evidence="4 5">
    <name type="scientific">Chytriomyces confervae</name>
    <dbReference type="NCBI Taxonomy" id="246404"/>
    <lineage>
        <taxon>Eukaryota</taxon>
        <taxon>Fungi</taxon>
        <taxon>Fungi incertae sedis</taxon>
        <taxon>Chytridiomycota</taxon>
        <taxon>Chytridiomycota incertae sedis</taxon>
        <taxon>Chytridiomycetes</taxon>
        <taxon>Chytridiales</taxon>
        <taxon>Chytriomycetaceae</taxon>
        <taxon>Chytriomyces</taxon>
    </lineage>
</organism>
<evidence type="ECO:0000256" key="2">
    <source>
        <dbReference type="SAM" id="MobiDB-lite"/>
    </source>
</evidence>
<dbReference type="InterPro" id="IPR010585">
    <property type="entry name" value="DNA_repair_prot_XRCC4"/>
</dbReference>
<dbReference type="InterPro" id="IPR014751">
    <property type="entry name" value="XRCC4-like_C"/>
</dbReference>
<sequence length="286" mass="31830">MEILSIPEFIIQSEVDAISGSVRATVLSASDQRVWTGSATHRNILEASTSVGYAEQYEDFMQLIRNTLAGSVDAKGRQTECSVNTDEKRLFLKVFPTGAQDIEFEILSIPLKSHAQSYAQVSTTLMKYLIEDRITMKTKITAAATTKSIMTRDLNQLKQAFDEWSSEKQEQYEVDLYKRFKDILNMKKRKIRELMASLEVAESDLSLLKDKKPILVEDSTESDVKRMASSPSNDGTPTQKNASKRMRMESSLENLSQSDDDGPPPILLGGGGSSSGVNRTPSKSKK</sequence>
<dbReference type="GO" id="GO:0010165">
    <property type="term" value="P:response to X-ray"/>
    <property type="evidence" value="ECO:0007669"/>
    <property type="project" value="TreeGrafter"/>
</dbReference>
<feature type="coiled-coil region" evidence="1">
    <location>
        <begin position="184"/>
        <end position="211"/>
    </location>
</feature>
<dbReference type="Proteomes" id="UP000320333">
    <property type="component" value="Unassembled WGS sequence"/>
</dbReference>
<name>A0A507FJ43_9FUNG</name>
<reference evidence="4 5" key="1">
    <citation type="journal article" date="2019" name="Sci. Rep.">
        <title>Comparative genomics of chytrid fungi reveal insights into the obligate biotrophic and pathogenic lifestyle of Synchytrium endobioticum.</title>
        <authorList>
            <person name="van de Vossenberg B.T.L.H."/>
            <person name="Warris S."/>
            <person name="Nguyen H.D.T."/>
            <person name="van Gent-Pelzer M.P.E."/>
            <person name="Joly D.L."/>
            <person name="van de Geest H.C."/>
            <person name="Bonants P.J.M."/>
            <person name="Smith D.S."/>
            <person name="Levesque C.A."/>
            <person name="van der Lee T.A.J."/>
        </authorList>
    </citation>
    <scope>NUCLEOTIDE SEQUENCE [LARGE SCALE GENOMIC DNA]</scope>
    <source>
        <strain evidence="4 5">CBS 675.73</strain>
    </source>
</reference>
<feature type="compositionally biased region" description="Polar residues" evidence="2">
    <location>
        <begin position="229"/>
        <end position="241"/>
    </location>
</feature>
<feature type="domain" description="XRCC4 coiled-coil" evidence="3">
    <location>
        <begin position="124"/>
        <end position="194"/>
    </location>
</feature>
<dbReference type="GO" id="GO:0005958">
    <property type="term" value="C:DNA-dependent protein kinase-DNA ligase 4 complex"/>
    <property type="evidence" value="ECO:0007669"/>
    <property type="project" value="TreeGrafter"/>
</dbReference>
<evidence type="ECO:0000313" key="5">
    <source>
        <dbReference type="Proteomes" id="UP000320333"/>
    </source>
</evidence>
<dbReference type="PANTHER" id="PTHR28559">
    <property type="entry name" value="DNA REPAIR PROTEIN XRCC4"/>
    <property type="match status" value="1"/>
</dbReference>
<dbReference type="GO" id="GO:0006303">
    <property type="term" value="P:double-strand break repair via nonhomologous end joining"/>
    <property type="evidence" value="ECO:0007669"/>
    <property type="project" value="TreeGrafter"/>
</dbReference>
<keyword evidence="5" id="KW-1185">Reference proteome</keyword>
<dbReference type="Gene3D" id="1.20.5.370">
    <property type="match status" value="1"/>
</dbReference>
<dbReference type="OrthoDB" id="8064436at2759"/>
<dbReference type="EMBL" id="QEAP01000050">
    <property type="protein sequence ID" value="TPX76324.1"/>
    <property type="molecule type" value="Genomic_DNA"/>
</dbReference>
<dbReference type="SUPFAM" id="SSF58022">
    <property type="entry name" value="XRCC4, C-terminal oligomerization domain"/>
    <property type="match status" value="1"/>
</dbReference>
<protein>
    <recommendedName>
        <fullName evidence="3">XRCC4 coiled-coil domain-containing protein</fullName>
    </recommendedName>
</protein>
<evidence type="ECO:0000313" key="4">
    <source>
        <dbReference type="EMBL" id="TPX76324.1"/>
    </source>
</evidence>
<dbReference type="AlphaFoldDB" id="A0A507FJ43"/>
<feature type="compositionally biased region" description="Polar residues" evidence="2">
    <location>
        <begin position="277"/>
        <end position="286"/>
    </location>
</feature>
<proteinExistence type="predicted"/>
<dbReference type="InterPro" id="IPR053962">
    <property type="entry name" value="XRCC4_CC"/>
</dbReference>
<dbReference type="GO" id="GO:0003677">
    <property type="term" value="F:DNA binding"/>
    <property type="evidence" value="ECO:0007669"/>
    <property type="project" value="InterPro"/>
</dbReference>
<accession>A0A507FJ43</accession>
<keyword evidence="1" id="KW-0175">Coiled coil</keyword>
<dbReference type="Pfam" id="PF21924">
    <property type="entry name" value="XRCC4_CC"/>
    <property type="match status" value="1"/>
</dbReference>
<dbReference type="GO" id="GO:0006310">
    <property type="term" value="P:DNA recombination"/>
    <property type="evidence" value="ECO:0007669"/>
    <property type="project" value="InterPro"/>
</dbReference>
<evidence type="ECO:0000259" key="3">
    <source>
        <dbReference type="Pfam" id="PF21924"/>
    </source>
</evidence>
<dbReference type="PANTHER" id="PTHR28559:SF1">
    <property type="entry name" value="DNA REPAIR PROTEIN XRCC4"/>
    <property type="match status" value="1"/>
</dbReference>